<dbReference type="OMA" id="ADMHYIN"/>
<evidence type="ECO:0000256" key="3">
    <source>
        <dbReference type="PROSITE-ProRule" id="PRU00023"/>
    </source>
</evidence>
<dbReference type="GO" id="GO:0045087">
    <property type="term" value="P:innate immune response"/>
    <property type="evidence" value="ECO:0007669"/>
    <property type="project" value="TreeGrafter"/>
</dbReference>
<dbReference type="EMBL" id="VFQX01000009">
    <property type="protein sequence ID" value="KAF0982557.1"/>
    <property type="molecule type" value="Genomic_DNA"/>
</dbReference>
<protein>
    <submittedName>
        <fullName evidence="4">Uncharacterized protein</fullName>
    </submittedName>
</protein>
<evidence type="ECO:0000313" key="4">
    <source>
        <dbReference type="EMBL" id="KAF0982557.1"/>
    </source>
</evidence>
<proteinExistence type="predicted"/>
<reference evidence="4 5" key="1">
    <citation type="journal article" date="2019" name="Sci. Rep.">
        <title>Nanopore sequencing improves the draft genome of the human pathogenic amoeba Naegleria fowleri.</title>
        <authorList>
            <person name="Liechti N."/>
            <person name="Schurch N."/>
            <person name="Bruggmann R."/>
            <person name="Wittwer M."/>
        </authorList>
    </citation>
    <scope>NUCLEOTIDE SEQUENCE [LARGE SCALE GENOMIC DNA]</scope>
    <source>
        <strain evidence="4 5">ATCC 30894</strain>
    </source>
</reference>
<dbReference type="Gene3D" id="1.25.40.20">
    <property type="entry name" value="Ankyrin repeat-containing domain"/>
    <property type="match status" value="1"/>
</dbReference>
<dbReference type="SUPFAM" id="SSF48403">
    <property type="entry name" value="Ankyrin repeat"/>
    <property type="match status" value="1"/>
</dbReference>
<evidence type="ECO:0000313" key="5">
    <source>
        <dbReference type="Proteomes" id="UP000444721"/>
    </source>
</evidence>
<dbReference type="GeneID" id="68118702"/>
<organism evidence="4 5">
    <name type="scientific">Naegleria fowleri</name>
    <name type="common">Brain eating amoeba</name>
    <dbReference type="NCBI Taxonomy" id="5763"/>
    <lineage>
        <taxon>Eukaryota</taxon>
        <taxon>Discoba</taxon>
        <taxon>Heterolobosea</taxon>
        <taxon>Tetramitia</taxon>
        <taxon>Eutetramitia</taxon>
        <taxon>Vahlkampfiidae</taxon>
        <taxon>Naegleria</taxon>
    </lineage>
</organism>
<keyword evidence="1" id="KW-0677">Repeat</keyword>
<keyword evidence="5" id="KW-1185">Reference proteome</keyword>
<evidence type="ECO:0000256" key="2">
    <source>
        <dbReference type="ARBA" id="ARBA00023043"/>
    </source>
</evidence>
<dbReference type="InterPro" id="IPR051631">
    <property type="entry name" value="Ankyrin-KH/SAM_domain"/>
</dbReference>
<evidence type="ECO:0000256" key="1">
    <source>
        <dbReference type="ARBA" id="ARBA00022737"/>
    </source>
</evidence>
<gene>
    <name evidence="4" type="ORF">FDP41_011487</name>
</gene>
<comment type="caution">
    <text evidence="4">The sequence shown here is derived from an EMBL/GenBank/DDBJ whole genome shotgun (WGS) entry which is preliminary data.</text>
</comment>
<accession>A0A6A5BZ52</accession>
<dbReference type="InterPro" id="IPR036770">
    <property type="entry name" value="Ankyrin_rpt-contain_sf"/>
</dbReference>
<dbReference type="PANTHER" id="PTHR23206">
    <property type="entry name" value="MASK PROTEIN"/>
    <property type="match status" value="1"/>
</dbReference>
<dbReference type="PROSITE" id="PS50088">
    <property type="entry name" value="ANK_REPEAT"/>
    <property type="match status" value="1"/>
</dbReference>
<dbReference type="GO" id="GO:0005737">
    <property type="term" value="C:cytoplasm"/>
    <property type="evidence" value="ECO:0007669"/>
    <property type="project" value="TreeGrafter"/>
</dbReference>
<dbReference type="VEuPathDB" id="AmoebaDB:NF0029180"/>
<dbReference type="RefSeq" id="XP_044567270.1">
    <property type="nucleotide sequence ID" value="XM_044701900.1"/>
</dbReference>
<dbReference type="VEuPathDB" id="AmoebaDB:NfTy_018670"/>
<dbReference type="PANTHER" id="PTHR23206:SF7">
    <property type="entry name" value="PROTEIN KINASE DOMAIN-CONTAINING PROTEIN"/>
    <property type="match status" value="1"/>
</dbReference>
<dbReference type="InterPro" id="IPR002110">
    <property type="entry name" value="Ankyrin_rpt"/>
</dbReference>
<feature type="repeat" description="ANK" evidence="3">
    <location>
        <begin position="61"/>
        <end position="93"/>
    </location>
</feature>
<name>A0A6A5BZ52_NAEFO</name>
<sequence>MSFDNDLAHHRSLRQLLERQNKYPNYDSSPLVSAATNGDLEKVKSLLESGKCNINETIDKGRVNALMIAIHKHHNDIVRYLLNMGADYNYVNQPPYCDTALHWAAYYRNPESTKMLLERNAVSDIVNHSGVTPLMDAANHCQESFALIESYSKLSAAARARIVKFQQTLKNNPKHDISIITSGLCDYAADRD</sequence>
<dbReference type="AlphaFoldDB" id="A0A6A5BZ52"/>
<dbReference type="VEuPathDB" id="AmoebaDB:FDP41_011487"/>
<dbReference type="OrthoDB" id="194358at2759"/>
<dbReference type="Pfam" id="PF12796">
    <property type="entry name" value="Ank_2"/>
    <property type="match status" value="2"/>
</dbReference>
<keyword evidence="2 3" id="KW-0040">ANK repeat</keyword>
<dbReference type="SMART" id="SM00248">
    <property type="entry name" value="ANK"/>
    <property type="match status" value="3"/>
</dbReference>
<dbReference type="Proteomes" id="UP000444721">
    <property type="component" value="Unassembled WGS sequence"/>
</dbReference>